<name>A0ABT1G508_9GAMM</name>
<evidence type="ECO:0000256" key="2">
    <source>
        <dbReference type="ARBA" id="ARBA00022679"/>
    </source>
</evidence>
<evidence type="ECO:0000313" key="4">
    <source>
        <dbReference type="Proteomes" id="UP001523550"/>
    </source>
</evidence>
<protein>
    <submittedName>
        <fullName evidence="3">tRNA G18 (Ribose-2'-O)-methylase SpoU</fullName>
    </submittedName>
</protein>
<dbReference type="Gene3D" id="3.40.1280.10">
    <property type="match status" value="1"/>
</dbReference>
<reference evidence="3 4" key="1">
    <citation type="submission" date="2022-03" db="EMBL/GenBank/DDBJ databases">
        <title>Genomic Encyclopedia of Type Strains, Phase III (KMG-III): the genomes of soil and plant-associated and newly described type strains.</title>
        <authorList>
            <person name="Whitman W."/>
        </authorList>
    </citation>
    <scope>NUCLEOTIDE SEQUENCE [LARGE SCALE GENOMIC DNA]</scope>
    <source>
        <strain evidence="3 4">BSker1</strain>
    </source>
</reference>
<dbReference type="Proteomes" id="UP001523550">
    <property type="component" value="Unassembled WGS sequence"/>
</dbReference>
<dbReference type="InterPro" id="IPR029026">
    <property type="entry name" value="tRNA_m1G_MTases_N"/>
</dbReference>
<dbReference type="SUPFAM" id="SSF75217">
    <property type="entry name" value="alpha/beta knot"/>
    <property type="match status" value="1"/>
</dbReference>
<gene>
    <name evidence="3" type="ORF">J2T60_000344</name>
</gene>
<sequence>MSPERFEKLKTTLARRQPDLTVLMDNVHKDHNLSASLRTADAVDIMKVHGVSPGRAIQRYHLTSGSGRTDSV</sequence>
<evidence type="ECO:0000313" key="3">
    <source>
        <dbReference type="EMBL" id="MCP1726379.1"/>
    </source>
</evidence>
<dbReference type="InterPro" id="IPR029028">
    <property type="entry name" value="Alpha/beta_knot_MTases"/>
</dbReference>
<keyword evidence="4" id="KW-1185">Reference proteome</keyword>
<dbReference type="EMBL" id="JALJYF010000001">
    <property type="protein sequence ID" value="MCP1726379.1"/>
    <property type="molecule type" value="Genomic_DNA"/>
</dbReference>
<organism evidence="3 4">
    <name type="scientific">Natronospira proteinivora</name>
    <dbReference type="NCBI Taxonomy" id="1807133"/>
    <lineage>
        <taxon>Bacteria</taxon>
        <taxon>Pseudomonadati</taxon>
        <taxon>Pseudomonadota</taxon>
        <taxon>Gammaproteobacteria</taxon>
        <taxon>Natronospirales</taxon>
        <taxon>Natronospiraceae</taxon>
        <taxon>Natronospira</taxon>
    </lineage>
</organism>
<keyword evidence="1" id="KW-0489">Methyltransferase</keyword>
<evidence type="ECO:0000256" key="1">
    <source>
        <dbReference type="ARBA" id="ARBA00022603"/>
    </source>
</evidence>
<accession>A0ABT1G508</accession>
<proteinExistence type="predicted"/>
<comment type="caution">
    <text evidence="3">The sequence shown here is derived from an EMBL/GenBank/DDBJ whole genome shotgun (WGS) entry which is preliminary data.</text>
</comment>
<keyword evidence="2" id="KW-0808">Transferase</keyword>
<dbReference type="RefSeq" id="WP_253444571.1">
    <property type="nucleotide sequence ID" value="NZ_JALJYF010000001.1"/>
</dbReference>